<evidence type="ECO:0000313" key="3">
    <source>
        <dbReference type="Proteomes" id="UP001222030"/>
    </source>
</evidence>
<proteinExistence type="predicted"/>
<keyword evidence="1" id="KW-0812">Transmembrane</keyword>
<protein>
    <submittedName>
        <fullName evidence="2">Uncharacterized protein</fullName>
    </submittedName>
</protein>
<keyword evidence="3" id="KW-1185">Reference proteome</keyword>
<keyword evidence="1" id="KW-0472">Membrane</keyword>
<dbReference type="EMBL" id="JAQQLE010000008">
    <property type="protein sequence ID" value="MDC7714533.1"/>
    <property type="molecule type" value="Genomic_DNA"/>
</dbReference>
<evidence type="ECO:0000256" key="1">
    <source>
        <dbReference type="SAM" id="Phobius"/>
    </source>
</evidence>
<evidence type="ECO:0000313" key="2">
    <source>
        <dbReference type="EMBL" id="MDC7714533.1"/>
    </source>
</evidence>
<dbReference type="Proteomes" id="UP001222030">
    <property type="component" value="Unassembled WGS sequence"/>
</dbReference>
<accession>A0ABT5IPN3</accession>
<dbReference type="RefSeq" id="WP_272772249.1">
    <property type="nucleotide sequence ID" value="NZ_JAQQLE010000008.1"/>
</dbReference>
<reference evidence="2 3" key="1">
    <citation type="submission" date="2023-01" db="EMBL/GenBank/DDBJ databases">
        <title>Novel species of the genus Vogesella isolated from rivers.</title>
        <authorList>
            <person name="Lu H."/>
        </authorList>
    </citation>
    <scope>NUCLEOTIDE SEQUENCE [LARGE SCALE GENOMIC DNA]</scope>
    <source>
        <strain evidence="2 3">LYT5W</strain>
    </source>
</reference>
<name>A0ABT5IPN3_9NEIS</name>
<feature type="transmembrane region" description="Helical" evidence="1">
    <location>
        <begin position="14"/>
        <end position="38"/>
    </location>
</feature>
<keyword evidence="1" id="KW-1133">Transmembrane helix</keyword>
<sequence>MAIQSIHWETTKEIIGLVTSLIGSLAGLGAVVVAYMGLQTWKKQLIGTKQHELAGKLIRSVYEYQERFNDVRYPSLLASEMPADANTVPMPKADYGKRWEALDSAKLKMKGASFDAKAGLLLKSKEVDELLNDFSVLQSELHTALDEYFSGVRPPELVFVVYKPTDFERDEIGKRLNVLVEKAVSLAKSF</sequence>
<gene>
    <name evidence="2" type="ORF">PQU96_10400</name>
</gene>
<comment type="caution">
    <text evidence="2">The sequence shown here is derived from an EMBL/GenBank/DDBJ whole genome shotgun (WGS) entry which is preliminary data.</text>
</comment>
<organism evidence="2 3">
    <name type="scientific">Vogesella margarita</name>
    <dbReference type="NCBI Taxonomy" id="2984199"/>
    <lineage>
        <taxon>Bacteria</taxon>
        <taxon>Pseudomonadati</taxon>
        <taxon>Pseudomonadota</taxon>
        <taxon>Betaproteobacteria</taxon>
        <taxon>Neisseriales</taxon>
        <taxon>Chromobacteriaceae</taxon>
        <taxon>Vogesella</taxon>
    </lineage>
</organism>